<gene>
    <name evidence="3" type="ORF">SRS1_10310</name>
</gene>
<keyword evidence="2" id="KW-0732">Signal</keyword>
<evidence type="ECO:0000256" key="1">
    <source>
        <dbReference type="SAM" id="MobiDB-lite"/>
    </source>
</evidence>
<organism evidence="3 4">
    <name type="scientific">Sporisorium reilianum f. sp. reilianum</name>
    <dbReference type="NCBI Taxonomy" id="72559"/>
    <lineage>
        <taxon>Eukaryota</taxon>
        <taxon>Fungi</taxon>
        <taxon>Dikarya</taxon>
        <taxon>Basidiomycota</taxon>
        <taxon>Ustilaginomycotina</taxon>
        <taxon>Ustilaginomycetes</taxon>
        <taxon>Ustilaginales</taxon>
        <taxon>Ustilaginaceae</taxon>
        <taxon>Sporisorium</taxon>
    </lineage>
</organism>
<name>A0A2N8U8D7_9BASI</name>
<dbReference type="EMBL" id="LT795055">
    <property type="protein sequence ID" value="SJX61317.1"/>
    <property type="molecule type" value="Genomic_DNA"/>
</dbReference>
<evidence type="ECO:0000313" key="4">
    <source>
        <dbReference type="Proteomes" id="UP000239563"/>
    </source>
</evidence>
<feature type="chain" id="PRO_5014705551" evidence="2">
    <location>
        <begin position="23"/>
        <end position="566"/>
    </location>
</feature>
<proteinExistence type="predicted"/>
<evidence type="ECO:0000256" key="2">
    <source>
        <dbReference type="SAM" id="SignalP"/>
    </source>
</evidence>
<dbReference type="AlphaFoldDB" id="A0A2N8U8D7"/>
<sequence>MLRTILYTLFAVAVFWAAAVRGSPAPPPLKEAEAFQQYLNRLPDLSGEELRGFLQQQALRAPNRAPGAFGVHPLQPSPLLHTGFRTPPFPFRPRPNLTPLRTDAQVNLAAISTDSTVVSIVPPESRLVHDTDPHPGMPILEGVPIEVHVGPLPYRYPLLPSRLLGPQHFQQLRPSEGLPANHASPSQANDVLMSESAAGPSKRQVRVRTRDRDNILKRDLYKTVAQPDPAVDAFIATLRSSLSGSEQEKAHMDHTLGREQLSEGVLNDPDSLATSMFWLKARAKGLVMQDPSGIRHLFVTFSRKPSFLPRSKRFGYIGVWELGSSMSSTVPSFFLRGFYPFTEEQYREVWTQYETHGHYWITVRHSQGGRRGALLLTIARMSSVDEQEIAARMRDSDHVADEAPAAQDVGLPQDPIPIGAPVHNSFLYRKDDRVLALAQIWRRYAGLSARALTPIDLTEEEQQNLVFRISNAFRNTRQVKVVDFFDAPSLMLCFHRTQRWLEGKPRAGMTVWKFGPLQKPDHLKAFRNMYVVGDFDLSLKSWQKLTPGAIPGLRDSTFQANMVAPP</sequence>
<feature type="region of interest" description="Disordered" evidence="1">
    <location>
        <begin position="172"/>
        <end position="207"/>
    </location>
</feature>
<accession>A0A2N8U8D7</accession>
<evidence type="ECO:0000313" key="3">
    <source>
        <dbReference type="EMBL" id="SJX61317.1"/>
    </source>
</evidence>
<dbReference type="Proteomes" id="UP000239563">
    <property type="component" value="Chromosome II"/>
</dbReference>
<reference evidence="3 4" key="1">
    <citation type="submission" date="2017-02" db="EMBL/GenBank/DDBJ databases">
        <authorList>
            <person name="Peterson S.W."/>
        </authorList>
    </citation>
    <scope>NUCLEOTIDE SEQUENCE [LARGE SCALE GENOMIC DNA]</scope>
    <source>
        <strain evidence="3 4">SRS1_H2-8</strain>
    </source>
</reference>
<protein>
    <submittedName>
        <fullName evidence="3">Uncharacterized protein</fullName>
    </submittedName>
</protein>
<feature type="signal peptide" evidence="2">
    <location>
        <begin position="1"/>
        <end position="22"/>
    </location>
</feature>